<evidence type="ECO:0000256" key="5">
    <source>
        <dbReference type="ARBA" id="ARBA00022692"/>
    </source>
</evidence>
<evidence type="ECO:0000256" key="10">
    <source>
        <dbReference type="RuleBase" id="RU004004"/>
    </source>
</evidence>
<dbReference type="InterPro" id="IPR050810">
    <property type="entry name" value="Bact_Secretion_Sys_Channel"/>
</dbReference>
<comment type="subcellular location">
    <subcellularLocation>
        <location evidence="1 10">Cell outer membrane</location>
    </subcellularLocation>
</comment>
<sequence length="689" mass="72954">MVVCTGLALAGCGTASTSTLFEQTIDSLRNEGKPAANLSGGSRSLFASDARSGFTGAQVEGSNTFVASVAPSINAGTTRAGEEGYTLNLLGAPVAIAAKSVLGDILHVNYTIDPRVEGTVSLQTSDPVNRDDLVELFETALSIANVSIVRKGAGYQLVPSSMALGATPGVSVPSLSGRGPGVIVQVIELRNIAAEEMQTILTPISREGSILRVDTKRNYIVIAGTQADLRAIRDAINVFDVDAMRGQSVALHPLKQAKPGDVVRELENIFGVENGKSGVVRFIANDRLNSVLVITSRSAYLQRASAWIRKLDSLANSSDAQLFVYHIQNRPARELAGVLQSVLSGASSTGTTAASQVSPDQDAVALGADPAALETMAAGQLSDASVVADTENNALLISTNEREYKRIERILAQLDVLPTQVLLEAVIAEVTLNDELKFGLRWAVESGNFNFNFSDLATGLASASFPGAAFGFATDNIQVTLNALASITDVNVISSPTLMALNNQQAILQVGDQVPIVTQQATNTVTVNAPVVNSVALKDTGIILKVLPRVNASGRILLDIDQEVSSVVKTTSSGIDSPTIQQRKISTKVVVNDGESLALGGLIQERNNLQRAQVPVLGNIPLLGNAFKNKTDSIARTELIIFIRPRVVRNVEEARDVTAEFRDRLGFNSAIGLRRGGTPLQQDLRRLAY</sequence>
<dbReference type="InterPro" id="IPR005644">
    <property type="entry name" value="NolW-like"/>
</dbReference>
<dbReference type="Proteomes" id="UP000246352">
    <property type="component" value="Unassembled WGS sequence"/>
</dbReference>
<evidence type="ECO:0000256" key="7">
    <source>
        <dbReference type="ARBA" id="ARBA00022927"/>
    </source>
</evidence>
<keyword evidence="15" id="KW-1185">Reference proteome</keyword>
<feature type="domain" description="Type II/III secretion system secretin-like" evidence="11">
    <location>
        <begin position="483"/>
        <end position="649"/>
    </location>
</feature>
<evidence type="ECO:0000313" key="15">
    <source>
        <dbReference type="Proteomes" id="UP000246352"/>
    </source>
</evidence>
<dbReference type="InterPro" id="IPR001775">
    <property type="entry name" value="GspD/PilQ"/>
</dbReference>
<dbReference type="AlphaFoldDB" id="A0A317PKP2"/>
<evidence type="ECO:0000256" key="2">
    <source>
        <dbReference type="ARBA" id="ARBA00006980"/>
    </source>
</evidence>
<dbReference type="RefSeq" id="WP_245415239.1">
    <property type="nucleotide sequence ID" value="NZ_QGTR01000002.1"/>
</dbReference>
<feature type="domain" description="NolW-like" evidence="12">
    <location>
        <begin position="184"/>
        <end position="244"/>
    </location>
</feature>
<evidence type="ECO:0000259" key="12">
    <source>
        <dbReference type="Pfam" id="PF03958"/>
    </source>
</evidence>
<dbReference type="Pfam" id="PF03958">
    <property type="entry name" value="Secretin_N"/>
    <property type="match status" value="3"/>
</dbReference>
<keyword evidence="4" id="KW-1134">Transmembrane beta strand</keyword>
<keyword evidence="3 10" id="KW-0813">Transport</keyword>
<name>A0A317PKP2_9HYPH</name>
<feature type="domain" description="NolW-like" evidence="12">
    <location>
        <begin position="323"/>
        <end position="420"/>
    </location>
</feature>
<dbReference type="InterPro" id="IPR013356">
    <property type="entry name" value="T2SS_GspD"/>
</dbReference>
<keyword evidence="8" id="KW-0472">Membrane</keyword>
<comment type="caution">
    <text evidence="14">The sequence shown here is derived from an EMBL/GenBank/DDBJ whole genome shotgun (WGS) entry which is preliminary data.</text>
</comment>
<dbReference type="GO" id="GO:0009279">
    <property type="term" value="C:cell outer membrane"/>
    <property type="evidence" value="ECO:0007669"/>
    <property type="project" value="UniProtKB-SubCell"/>
</dbReference>
<reference evidence="14 15" key="1">
    <citation type="submission" date="2018-05" db="EMBL/GenBank/DDBJ databases">
        <title>Genomic Encyclopedia of Type Strains, Phase IV (KMG-IV): sequencing the most valuable type-strain genomes for metagenomic binning, comparative biology and taxonomic classification.</title>
        <authorList>
            <person name="Goeker M."/>
        </authorList>
    </citation>
    <scope>NUCLEOTIDE SEQUENCE [LARGE SCALE GENOMIC DNA]</scope>
    <source>
        <strain evidence="14 15">DSM 16791</strain>
    </source>
</reference>
<dbReference type="Gene3D" id="3.30.1370.120">
    <property type="match status" value="3"/>
</dbReference>
<feature type="domain" description="GspD-like N0" evidence="13">
    <location>
        <begin position="102"/>
        <end position="153"/>
    </location>
</feature>
<dbReference type="GO" id="GO:0015627">
    <property type="term" value="C:type II protein secretion system complex"/>
    <property type="evidence" value="ECO:0007669"/>
    <property type="project" value="InterPro"/>
</dbReference>
<dbReference type="NCBIfam" id="TIGR02517">
    <property type="entry name" value="type_II_gspD"/>
    <property type="match status" value="1"/>
</dbReference>
<dbReference type="InterPro" id="IPR049371">
    <property type="entry name" value="GspD-like_N0"/>
</dbReference>
<dbReference type="InterPro" id="IPR038591">
    <property type="entry name" value="NolW-like_sf"/>
</dbReference>
<evidence type="ECO:0000256" key="6">
    <source>
        <dbReference type="ARBA" id="ARBA00022729"/>
    </source>
</evidence>
<organism evidence="14 15">
    <name type="scientific">Hoeflea marina</name>
    <dbReference type="NCBI Taxonomy" id="274592"/>
    <lineage>
        <taxon>Bacteria</taxon>
        <taxon>Pseudomonadati</taxon>
        <taxon>Pseudomonadota</taxon>
        <taxon>Alphaproteobacteria</taxon>
        <taxon>Hyphomicrobiales</taxon>
        <taxon>Rhizobiaceae</taxon>
        <taxon>Hoeflea</taxon>
    </lineage>
</organism>
<evidence type="ECO:0000256" key="1">
    <source>
        <dbReference type="ARBA" id="ARBA00004442"/>
    </source>
</evidence>
<dbReference type="GO" id="GO:0015628">
    <property type="term" value="P:protein secretion by the type II secretion system"/>
    <property type="evidence" value="ECO:0007669"/>
    <property type="project" value="InterPro"/>
</dbReference>
<keyword evidence="6" id="KW-0732">Signal</keyword>
<accession>A0A317PKP2</accession>
<dbReference type="Gene3D" id="3.55.50.30">
    <property type="match status" value="1"/>
</dbReference>
<evidence type="ECO:0000256" key="4">
    <source>
        <dbReference type="ARBA" id="ARBA00022452"/>
    </source>
</evidence>
<dbReference type="InterPro" id="IPR004846">
    <property type="entry name" value="T2SS/T3SS_dom"/>
</dbReference>
<dbReference type="EMBL" id="QGTR01000002">
    <property type="protein sequence ID" value="PWW01522.1"/>
    <property type="molecule type" value="Genomic_DNA"/>
</dbReference>
<keyword evidence="5" id="KW-0812">Transmembrane</keyword>
<dbReference type="PRINTS" id="PR01032">
    <property type="entry name" value="PHAGEIV"/>
</dbReference>
<keyword evidence="9" id="KW-0998">Cell outer membrane</keyword>
<keyword evidence="7" id="KW-0653">Protein transport</keyword>
<proteinExistence type="inferred from homology"/>
<protein>
    <submittedName>
        <fullName evidence="14">Type II secretion system protein D (GspD)</fullName>
    </submittedName>
</protein>
<evidence type="ECO:0000256" key="3">
    <source>
        <dbReference type="ARBA" id="ARBA00022448"/>
    </source>
</evidence>
<dbReference type="PRINTS" id="PR00811">
    <property type="entry name" value="BCTERIALGSPD"/>
</dbReference>
<evidence type="ECO:0000313" key="14">
    <source>
        <dbReference type="EMBL" id="PWW01522.1"/>
    </source>
</evidence>
<evidence type="ECO:0000256" key="8">
    <source>
        <dbReference type="ARBA" id="ARBA00023136"/>
    </source>
</evidence>
<evidence type="ECO:0000256" key="9">
    <source>
        <dbReference type="ARBA" id="ARBA00023237"/>
    </source>
</evidence>
<dbReference type="PANTHER" id="PTHR30332:SF25">
    <property type="entry name" value="SECRETIN XPSD"/>
    <property type="match status" value="1"/>
</dbReference>
<dbReference type="Pfam" id="PF00263">
    <property type="entry name" value="Secretin"/>
    <property type="match status" value="1"/>
</dbReference>
<evidence type="ECO:0000259" key="11">
    <source>
        <dbReference type="Pfam" id="PF00263"/>
    </source>
</evidence>
<dbReference type="Pfam" id="PF21305">
    <property type="entry name" value="type_II_gspD_N0"/>
    <property type="match status" value="1"/>
</dbReference>
<evidence type="ECO:0000259" key="13">
    <source>
        <dbReference type="Pfam" id="PF21305"/>
    </source>
</evidence>
<gene>
    <name evidence="14" type="ORF">DFR52_102184</name>
</gene>
<feature type="domain" description="NolW-like" evidence="12">
    <location>
        <begin position="251"/>
        <end position="313"/>
    </location>
</feature>
<comment type="similarity">
    <text evidence="2">Belongs to the bacterial secretin family. GSP D subfamily.</text>
</comment>
<dbReference type="PANTHER" id="PTHR30332">
    <property type="entry name" value="PROBABLE GENERAL SECRETION PATHWAY PROTEIN D"/>
    <property type="match status" value="1"/>
</dbReference>